<evidence type="ECO:0000313" key="1">
    <source>
        <dbReference type="EMBL" id="SFF03636.1"/>
    </source>
</evidence>
<evidence type="ECO:0008006" key="3">
    <source>
        <dbReference type="Google" id="ProtNLM"/>
    </source>
</evidence>
<dbReference type="AlphaFoldDB" id="A0A1I2FGI1"/>
<dbReference type="EMBL" id="FONY01000013">
    <property type="protein sequence ID" value="SFF03636.1"/>
    <property type="molecule type" value="Genomic_DNA"/>
</dbReference>
<name>A0A1I2FGI1_9BACT</name>
<dbReference type="Proteomes" id="UP000199513">
    <property type="component" value="Unassembled WGS sequence"/>
</dbReference>
<sequence length="299" mass="34248">MKIYIKFIFALCFFFSNSKKEKSLPLTPTMSDAPFEIGKSVGMIDSPEIMEASGLVASRNNSHALWVHNDSGDKNRIFLISESGKLLATFTIDSAKHRDWEDITIGEENGINYLYVGDIGDNFARNEVNTIYRFPEPQISPQDSPIDSTIKEVKTIQFRYPDGKRDAECLMFDPATKDLIIISKREDNVGIYLAPYPQSFTEIITLQKVGELPFNQITAGDISPNGKEILIKNYLKVYYWKKEGQESMIELLRKPYLNLPYQREVQGEAIAWKIDGSGYFTLSENPLKQPLHLFFYQRK</sequence>
<organism evidence="1 2">
    <name type="scientific">Thermoflexibacter ruber</name>
    <dbReference type="NCBI Taxonomy" id="1003"/>
    <lineage>
        <taxon>Bacteria</taxon>
        <taxon>Pseudomonadati</taxon>
        <taxon>Bacteroidota</taxon>
        <taxon>Cytophagia</taxon>
        <taxon>Cytophagales</taxon>
        <taxon>Thermoflexibacteraceae</taxon>
        <taxon>Thermoflexibacter</taxon>
    </lineage>
</organism>
<dbReference type="STRING" id="1003.SAMN04488541_101387"/>
<gene>
    <name evidence="1" type="ORF">SAMN04488541_101387</name>
</gene>
<protein>
    <recommendedName>
        <fullName evidence="3">WD40-like Beta Propeller Repeat</fullName>
    </recommendedName>
</protein>
<dbReference type="OrthoDB" id="9798438at2"/>
<dbReference type="SUPFAM" id="SSF82171">
    <property type="entry name" value="DPP6 N-terminal domain-like"/>
    <property type="match status" value="1"/>
</dbReference>
<accession>A0A1I2FGI1</accession>
<reference evidence="1 2" key="1">
    <citation type="submission" date="2016-10" db="EMBL/GenBank/DDBJ databases">
        <authorList>
            <person name="de Groot N.N."/>
        </authorList>
    </citation>
    <scope>NUCLEOTIDE SEQUENCE [LARGE SCALE GENOMIC DNA]</scope>
    <source>
        <strain>GEY</strain>
        <strain evidence="2">DSM 9560</strain>
    </source>
</reference>
<evidence type="ECO:0000313" key="2">
    <source>
        <dbReference type="Proteomes" id="UP000199513"/>
    </source>
</evidence>
<keyword evidence="2" id="KW-1185">Reference proteome</keyword>
<proteinExistence type="predicted"/>